<protein>
    <submittedName>
        <fullName evidence="1">Uncharacterized protein</fullName>
    </submittedName>
</protein>
<evidence type="ECO:0000313" key="2">
    <source>
        <dbReference type="Proteomes" id="UP001066276"/>
    </source>
</evidence>
<dbReference type="AlphaFoldDB" id="A0AAV7V2B7"/>
<comment type="caution">
    <text evidence="1">The sequence shown here is derived from an EMBL/GenBank/DDBJ whole genome shotgun (WGS) entry which is preliminary data.</text>
</comment>
<organism evidence="1 2">
    <name type="scientific">Pleurodeles waltl</name>
    <name type="common">Iberian ribbed newt</name>
    <dbReference type="NCBI Taxonomy" id="8319"/>
    <lineage>
        <taxon>Eukaryota</taxon>
        <taxon>Metazoa</taxon>
        <taxon>Chordata</taxon>
        <taxon>Craniata</taxon>
        <taxon>Vertebrata</taxon>
        <taxon>Euteleostomi</taxon>
        <taxon>Amphibia</taxon>
        <taxon>Batrachia</taxon>
        <taxon>Caudata</taxon>
        <taxon>Salamandroidea</taxon>
        <taxon>Salamandridae</taxon>
        <taxon>Pleurodelinae</taxon>
        <taxon>Pleurodeles</taxon>
    </lineage>
</organism>
<name>A0AAV7V2B7_PLEWA</name>
<gene>
    <name evidence="1" type="ORF">NDU88_004653</name>
</gene>
<feature type="non-terminal residue" evidence="1">
    <location>
        <position position="1"/>
    </location>
</feature>
<dbReference type="Proteomes" id="UP001066276">
    <property type="component" value="Chromosome 2_2"/>
</dbReference>
<reference evidence="1" key="1">
    <citation type="journal article" date="2022" name="bioRxiv">
        <title>Sequencing and chromosome-scale assembly of the giantPleurodeles waltlgenome.</title>
        <authorList>
            <person name="Brown T."/>
            <person name="Elewa A."/>
            <person name="Iarovenko S."/>
            <person name="Subramanian E."/>
            <person name="Araus A.J."/>
            <person name="Petzold A."/>
            <person name="Susuki M."/>
            <person name="Suzuki K.-i.T."/>
            <person name="Hayashi T."/>
            <person name="Toyoda A."/>
            <person name="Oliveira C."/>
            <person name="Osipova E."/>
            <person name="Leigh N.D."/>
            <person name="Simon A."/>
            <person name="Yun M.H."/>
        </authorList>
    </citation>
    <scope>NUCLEOTIDE SEQUENCE</scope>
    <source>
        <strain evidence="1">20211129_DDA</strain>
        <tissue evidence="1">Liver</tissue>
    </source>
</reference>
<accession>A0AAV7V2B7</accession>
<feature type="non-terminal residue" evidence="1">
    <location>
        <position position="68"/>
    </location>
</feature>
<sequence>GESIYKTTCPRMQCVVGNSVCEGLPSSWTLVLSPSAFLLLRTHLFSFLQHQFQSQGASWATSVASHFR</sequence>
<dbReference type="EMBL" id="JANPWB010000004">
    <property type="protein sequence ID" value="KAJ1195373.1"/>
    <property type="molecule type" value="Genomic_DNA"/>
</dbReference>
<keyword evidence="2" id="KW-1185">Reference proteome</keyword>
<evidence type="ECO:0000313" key="1">
    <source>
        <dbReference type="EMBL" id="KAJ1195373.1"/>
    </source>
</evidence>
<proteinExistence type="predicted"/>